<dbReference type="AlphaFoldDB" id="A0A6J6IAL0"/>
<feature type="transmembrane region" description="Helical" evidence="5">
    <location>
        <begin position="199"/>
        <end position="218"/>
    </location>
</feature>
<protein>
    <submittedName>
        <fullName evidence="7">Unannotated protein</fullName>
    </submittedName>
</protein>
<evidence type="ECO:0000256" key="3">
    <source>
        <dbReference type="ARBA" id="ARBA00022989"/>
    </source>
</evidence>
<feature type="transmembrane region" description="Helical" evidence="5">
    <location>
        <begin position="29"/>
        <end position="51"/>
    </location>
</feature>
<keyword evidence="3 5" id="KW-1133">Transmembrane helix</keyword>
<evidence type="ECO:0000256" key="5">
    <source>
        <dbReference type="SAM" id="Phobius"/>
    </source>
</evidence>
<sequence length="370" mass="39214">MSLSDTESNNTTGSAKNHKSMKMPIKRRLILVAAVTALVLLPAIIMVLVTWVGTGTVQAAATWASIPAIVGIAAALSGGLRFAVIVSIVMAFLAPVMIVAGLSPVSGAALMAILCLTVGRLSRFGLQKSGLLVPVMLAWPLIDPPTWNGASTVDRLDNTYLLWMTFIFFVGGLVPALLVSLKLRKRKISTLATHTRREAVTYTVMITILVTVSTFYVLDNPKMIGGAFLIAVILVMAPIGTAQTLKPTVFRVLGTILGSIFVIALVSKVDSLSLVYIIGLLFLLIALYARLSGQAWVYFVFMVPATACLNATTLTQVGELGKQRVVDNVVGGILVIIATAIAIGYSHLAAKHGEAPESDHEIEVGLHANA</sequence>
<dbReference type="Pfam" id="PF13515">
    <property type="entry name" value="FUSC_2"/>
    <property type="match status" value="1"/>
</dbReference>
<evidence type="ECO:0000256" key="2">
    <source>
        <dbReference type="ARBA" id="ARBA00022692"/>
    </source>
</evidence>
<proteinExistence type="predicted"/>
<feature type="domain" description="Integral membrane bound transporter" evidence="6">
    <location>
        <begin position="228"/>
        <end position="337"/>
    </location>
</feature>
<organism evidence="7">
    <name type="scientific">freshwater metagenome</name>
    <dbReference type="NCBI Taxonomy" id="449393"/>
    <lineage>
        <taxon>unclassified sequences</taxon>
        <taxon>metagenomes</taxon>
        <taxon>ecological metagenomes</taxon>
    </lineage>
</organism>
<dbReference type="GO" id="GO:0016020">
    <property type="term" value="C:membrane"/>
    <property type="evidence" value="ECO:0007669"/>
    <property type="project" value="UniProtKB-SubCell"/>
</dbReference>
<evidence type="ECO:0000256" key="4">
    <source>
        <dbReference type="ARBA" id="ARBA00023136"/>
    </source>
</evidence>
<evidence type="ECO:0000259" key="6">
    <source>
        <dbReference type="Pfam" id="PF13515"/>
    </source>
</evidence>
<comment type="subcellular location">
    <subcellularLocation>
        <location evidence="1">Membrane</location>
        <topology evidence="1">Multi-pass membrane protein</topology>
    </subcellularLocation>
</comment>
<gene>
    <name evidence="7" type="ORF">UFOPK1908_00923</name>
</gene>
<evidence type="ECO:0000313" key="7">
    <source>
        <dbReference type="EMBL" id="CAB4622496.1"/>
    </source>
</evidence>
<keyword evidence="4 5" id="KW-0472">Membrane</keyword>
<feature type="transmembrane region" description="Helical" evidence="5">
    <location>
        <begin position="160"/>
        <end position="179"/>
    </location>
</feature>
<feature type="transmembrane region" description="Helical" evidence="5">
    <location>
        <begin position="224"/>
        <end position="242"/>
    </location>
</feature>
<reference evidence="7" key="1">
    <citation type="submission" date="2020-05" db="EMBL/GenBank/DDBJ databases">
        <authorList>
            <person name="Chiriac C."/>
            <person name="Salcher M."/>
            <person name="Ghai R."/>
            <person name="Kavagutti S V."/>
        </authorList>
    </citation>
    <scope>NUCLEOTIDE SEQUENCE</scope>
</reference>
<feature type="transmembrane region" description="Helical" evidence="5">
    <location>
        <begin position="57"/>
        <end position="75"/>
    </location>
</feature>
<feature type="transmembrane region" description="Helical" evidence="5">
    <location>
        <begin position="249"/>
        <end position="266"/>
    </location>
</feature>
<dbReference type="EMBL" id="CAEZVB010000039">
    <property type="protein sequence ID" value="CAB4622496.1"/>
    <property type="molecule type" value="Genomic_DNA"/>
</dbReference>
<feature type="transmembrane region" description="Helical" evidence="5">
    <location>
        <begin position="272"/>
        <end position="289"/>
    </location>
</feature>
<feature type="transmembrane region" description="Helical" evidence="5">
    <location>
        <begin position="329"/>
        <end position="348"/>
    </location>
</feature>
<dbReference type="InterPro" id="IPR049453">
    <property type="entry name" value="Memb_transporter_dom"/>
</dbReference>
<name>A0A6J6IAL0_9ZZZZ</name>
<evidence type="ECO:0000256" key="1">
    <source>
        <dbReference type="ARBA" id="ARBA00004141"/>
    </source>
</evidence>
<accession>A0A6J6IAL0</accession>
<feature type="transmembrane region" description="Helical" evidence="5">
    <location>
        <begin position="296"/>
        <end position="317"/>
    </location>
</feature>
<keyword evidence="2 5" id="KW-0812">Transmembrane</keyword>